<evidence type="ECO:0000256" key="1">
    <source>
        <dbReference type="ARBA" id="ARBA00006484"/>
    </source>
</evidence>
<accession>A0A9P3C892</accession>
<dbReference type="PRINTS" id="PR00081">
    <property type="entry name" value="GDHRDH"/>
</dbReference>
<keyword evidence="2" id="KW-0521">NADP</keyword>
<dbReference type="InterPro" id="IPR002347">
    <property type="entry name" value="SDR_fam"/>
</dbReference>
<evidence type="ECO:0000256" key="3">
    <source>
        <dbReference type="ARBA" id="ARBA00023002"/>
    </source>
</evidence>
<sequence>MASDSPVAVITGGASGMGLALAEDLAQKNWKVAILDINDKGGKALEETFSGKVSYFRANVVDYEAQAVAFESVWKSWGRLDLVWANAGIGDRIPYLDPPAKLDVERPPKPDVLVIDVDLYGAVYSSYLALFYFRKNKTGAGKLVMTSSTAGLYPNIALPLYGAAKHGIVGLARNMALILEARKEPIQVNCICPGLVKTGIPAKEMFDIFPAEHVTPMDTIIRCMNQVIEEDLNGRVMECSGPNINRVDAPDYSDEHSRFLNHTFPINMTFLATNAMDEHT</sequence>
<reference evidence="5 6" key="1">
    <citation type="submission" date="2021-01" db="EMBL/GenBank/DDBJ databases">
        <title>Cercospora kikuchii MAFF 305040 whole genome shotgun sequence.</title>
        <authorList>
            <person name="Kashiwa T."/>
            <person name="Suzuki T."/>
        </authorList>
    </citation>
    <scope>NUCLEOTIDE SEQUENCE [LARGE SCALE GENOMIC DNA]</scope>
    <source>
        <strain evidence="5 6">MAFF 305040</strain>
    </source>
</reference>
<keyword evidence="6" id="KW-1185">Reference proteome</keyword>
<protein>
    <recommendedName>
        <fullName evidence="7">15-hydroxyprostaglandin dehydrogenase</fullName>
    </recommendedName>
</protein>
<dbReference type="InterPro" id="IPR020904">
    <property type="entry name" value="Sc_DH/Rdtase_CS"/>
</dbReference>
<dbReference type="SUPFAM" id="SSF51735">
    <property type="entry name" value="NAD(P)-binding Rossmann-fold domains"/>
    <property type="match status" value="1"/>
</dbReference>
<dbReference type="GO" id="GO:0016616">
    <property type="term" value="F:oxidoreductase activity, acting on the CH-OH group of donors, NAD or NADP as acceptor"/>
    <property type="evidence" value="ECO:0007669"/>
    <property type="project" value="TreeGrafter"/>
</dbReference>
<evidence type="ECO:0000313" key="6">
    <source>
        <dbReference type="Proteomes" id="UP000825890"/>
    </source>
</evidence>
<dbReference type="PROSITE" id="PS00061">
    <property type="entry name" value="ADH_SHORT"/>
    <property type="match status" value="1"/>
</dbReference>
<proteinExistence type="inferred from homology"/>
<dbReference type="PRINTS" id="PR00080">
    <property type="entry name" value="SDRFAMILY"/>
</dbReference>
<dbReference type="InterPro" id="IPR036291">
    <property type="entry name" value="NAD(P)-bd_dom_sf"/>
</dbReference>
<dbReference type="PANTHER" id="PTHR44229:SF4">
    <property type="entry name" value="15-HYDROXYPROSTAGLANDIN DEHYDROGENASE [NAD(+)]"/>
    <property type="match status" value="1"/>
</dbReference>
<organism evidence="5 6">
    <name type="scientific">Cercospora kikuchii</name>
    <dbReference type="NCBI Taxonomy" id="84275"/>
    <lineage>
        <taxon>Eukaryota</taxon>
        <taxon>Fungi</taxon>
        <taxon>Dikarya</taxon>
        <taxon>Ascomycota</taxon>
        <taxon>Pezizomycotina</taxon>
        <taxon>Dothideomycetes</taxon>
        <taxon>Dothideomycetidae</taxon>
        <taxon>Mycosphaerellales</taxon>
        <taxon>Mycosphaerellaceae</taxon>
        <taxon>Cercospora</taxon>
    </lineage>
</organism>
<dbReference type="Gene3D" id="3.40.50.720">
    <property type="entry name" value="NAD(P)-binding Rossmann-like Domain"/>
    <property type="match status" value="1"/>
</dbReference>
<evidence type="ECO:0008006" key="7">
    <source>
        <dbReference type="Google" id="ProtNLM"/>
    </source>
</evidence>
<evidence type="ECO:0000256" key="2">
    <source>
        <dbReference type="ARBA" id="ARBA00022857"/>
    </source>
</evidence>
<dbReference type="EMBL" id="BOLY01000001">
    <property type="protein sequence ID" value="GIZ38517.1"/>
    <property type="molecule type" value="Genomic_DNA"/>
</dbReference>
<evidence type="ECO:0000256" key="4">
    <source>
        <dbReference type="RuleBase" id="RU000363"/>
    </source>
</evidence>
<gene>
    <name evidence="5" type="ORF">CKM354_000193300</name>
</gene>
<dbReference type="GeneID" id="68287508"/>
<comment type="caution">
    <text evidence="5">The sequence shown here is derived from an EMBL/GenBank/DDBJ whole genome shotgun (WGS) entry which is preliminary data.</text>
</comment>
<dbReference type="GO" id="GO:0005737">
    <property type="term" value="C:cytoplasm"/>
    <property type="evidence" value="ECO:0007669"/>
    <property type="project" value="TreeGrafter"/>
</dbReference>
<dbReference type="OrthoDB" id="37659at2759"/>
<dbReference type="Proteomes" id="UP000825890">
    <property type="component" value="Unassembled WGS sequence"/>
</dbReference>
<dbReference type="PANTHER" id="PTHR44229">
    <property type="entry name" value="15-HYDROXYPROSTAGLANDIN DEHYDROGENASE [NAD(+)]"/>
    <property type="match status" value="1"/>
</dbReference>
<name>A0A9P3C892_9PEZI</name>
<dbReference type="Pfam" id="PF00106">
    <property type="entry name" value="adh_short"/>
    <property type="match status" value="1"/>
</dbReference>
<dbReference type="AlphaFoldDB" id="A0A9P3C892"/>
<dbReference type="RefSeq" id="XP_044653004.1">
    <property type="nucleotide sequence ID" value="XM_044797069.1"/>
</dbReference>
<comment type="similarity">
    <text evidence="1 4">Belongs to the short-chain dehydrogenases/reductases (SDR) family.</text>
</comment>
<evidence type="ECO:0000313" key="5">
    <source>
        <dbReference type="EMBL" id="GIZ38517.1"/>
    </source>
</evidence>
<keyword evidence="3" id="KW-0560">Oxidoreductase</keyword>